<organism evidence="2 3">
    <name type="scientific">Xanthobacter oligotrophicus</name>
    <dbReference type="NCBI Taxonomy" id="2607286"/>
    <lineage>
        <taxon>Bacteria</taxon>
        <taxon>Pseudomonadati</taxon>
        <taxon>Pseudomonadota</taxon>
        <taxon>Alphaproteobacteria</taxon>
        <taxon>Hyphomicrobiales</taxon>
        <taxon>Xanthobacteraceae</taxon>
        <taxon>Xanthobacter</taxon>
    </lineage>
</organism>
<evidence type="ECO:0000256" key="1">
    <source>
        <dbReference type="SAM" id="MobiDB-lite"/>
    </source>
</evidence>
<gene>
    <name evidence="2" type="ORF">V5F32_00970</name>
</gene>
<name>A0ABW6ZPT5_9HYPH</name>
<dbReference type="EMBL" id="JBAFVH010000001">
    <property type="protein sequence ID" value="MFG1370729.1"/>
    <property type="molecule type" value="Genomic_DNA"/>
</dbReference>
<proteinExistence type="predicted"/>
<protein>
    <submittedName>
        <fullName evidence="2">Uncharacterized protein</fullName>
    </submittedName>
</protein>
<feature type="region of interest" description="Disordered" evidence="1">
    <location>
        <begin position="115"/>
        <end position="139"/>
    </location>
</feature>
<evidence type="ECO:0000313" key="3">
    <source>
        <dbReference type="Proteomes" id="UP001604002"/>
    </source>
</evidence>
<dbReference type="RefSeq" id="WP_393990817.1">
    <property type="nucleotide sequence ID" value="NZ_JBAFVH010000001.1"/>
</dbReference>
<sequence length="139" mass="15631">MSESKQTPHLPAPRLQFRWAPGETPGYEWVVFYEFVLPLREHDCRRDGPQGASGELVLEIGKTARGSNQTCPNDKPYRDGAHANWDNEALGGYLPIIVIDPQGRPFVEELYREANDPPGWTPRSRMVPFVTADTPKAEA</sequence>
<reference evidence="2 3" key="1">
    <citation type="submission" date="2024-02" db="EMBL/GenBank/DDBJ databases">
        <title>Expansion and revision of Xanthobacter and proposal of Roseixanthobacter gen. nov.</title>
        <authorList>
            <person name="Soltysiak M.P.M."/>
            <person name="Jalihal A."/>
            <person name="Ory A."/>
            <person name="Chrisophersen C."/>
            <person name="Lee A.D."/>
            <person name="Boulton J."/>
            <person name="Springer M."/>
        </authorList>
    </citation>
    <scope>NUCLEOTIDE SEQUENCE [LARGE SCALE GENOMIC DNA]</scope>
    <source>
        <strain evidence="2 3">23A</strain>
    </source>
</reference>
<evidence type="ECO:0000313" key="2">
    <source>
        <dbReference type="EMBL" id="MFG1370729.1"/>
    </source>
</evidence>
<keyword evidence="3" id="KW-1185">Reference proteome</keyword>
<dbReference type="Proteomes" id="UP001604002">
    <property type="component" value="Unassembled WGS sequence"/>
</dbReference>
<accession>A0ABW6ZPT5</accession>
<comment type="caution">
    <text evidence="2">The sequence shown here is derived from an EMBL/GenBank/DDBJ whole genome shotgun (WGS) entry which is preliminary data.</text>
</comment>